<dbReference type="VEuPathDB" id="ToxoDB:ETH_00030170"/>
<evidence type="ECO:0000313" key="1">
    <source>
        <dbReference type="EMBL" id="CDJ38112.1"/>
    </source>
</evidence>
<sequence length="692" mass="74293">MVASLIAVTAPSSAAIAPAAAYRRPAAATAAAASSALARLARRIPNMSFSSPHAFYTAAAEHLPATRNKAIQNSCSCAADGLQKQQQQLRGQQQQRRFAKILRWHPDTPLAHGLETFTDAEDFLKACQQNKDNMTRRDWLAALSLLSTRRRLDLRSSSFRTFLAAALQKQELLQPAHIHLTIHRLAVIGYSPALWQLALRLQPFLEQQQLSSKQLIVSAWGLAKNGVTHPPVWDLIGAEALRLAKDFSLADLSMCLWAFARTERLKPVEILALKEEVLSRLDSFVRRTFAAAGKPSQAKVAQSTAAAESTEAAKATASSSCTVTPHDLCMLIRSFADLTPRDSPLIIRLLYTLLLACRVQPPAPLAAEAAVAGGAAATGAEVEADAEEANLGSRFAAGGLGPLTAQGLTAVWTALKDTKIVQVFSVPRHKRPSSGSSSPRHHAYLPFRETVPLECLPLLLPILKPSKVYSHAAPVVTEAVTAGGTAAATTQTADVGGAPGAAVEEAEQHAVAAAPSPLPTEVNACSTPLPDAAAAVAATADMGLRNSALLHNACTDVLLEVLCEETRHLRLDHTTNTSMVAALAMALADMQLVDPRVVYQLVLFAQQRGAAQFQGEQLLKVLDAFEDCQIADSKAWARLVHRVQDVAADLDLKGLQKLRQLARRSGHSNERLEGVMDHFEVLKEDIRRSGPL</sequence>
<name>U6KPA0_EIMTE</name>
<reference evidence="1" key="1">
    <citation type="submission" date="2013-10" db="EMBL/GenBank/DDBJ databases">
        <title>Genomic analysis of the causative agents of coccidiosis in chickens.</title>
        <authorList>
            <person name="Reid A.J."/>
            <person name="Blake D."/>
            <person name="Billington K."/>
            <person name="Browne H."/>
            <person name="Dunn M."/>
            <person name="Hung S."/>
            <person name="Kawahara F."/>
            <person name="Miranda-Saavedra D."/>
            <person name="Mourier T."/>
            <person name="Nagra H."/>
            <person name="Otto T.D."/>
            <person name="Rawlings N."/>
            <person name="Sanchez A."/>
            <person name="Sanders M."/>
            <person name="Subramaniam C."/>
            <person name="Tay Y."/>
            <person name="Dear P."/>
            <person name="Doerig C."/>
            <person name="Gruber A."/>
            <person name="Parkinson J."/>
            <person name="Shirley M."/>
            <person name="Wan K.L."/>
            <person name="Berriman M."/>
            <person name="Tomley F."/>
            <person name="Pain A."/>
        </authorList>
    </citation>
    <scope>NUCLEOTIDE SEQUENCE [LARGE SCALE GENOMIC DNA]</scope>
    <source>
        <strain evidence="1">Houghton</strain>
    </source>
</reference>
<accession>U6KPA0</accession>
<keyword evidence="2" id="KW-1185">Reference proteome</keyword>
<gene>
    <name evidence="1" type="ORF">ETH_00030170</name>
</gene>
<reference evidence="1" key="2">
    <citation type="submission" date="2013-10" db="EMBL/GenBank/DDBJ databases">
        <authorList>
            <person name="Aslett M."/>
        </authorList>
    </citation>
    <scope>NUCLEOTIDE SEQUENCE [LARGE SCALE GENOMIC DNA]</scope>
    <source>
        <strain evidence="1">Houghton</strain>
    </source>
</reference>
<dbReference type="OrthoDB" id="436833at2759"/>
<evidence type="ECO:0000313" key="2">
    <source>
        <dbReference type="Proteomes" id="UP000030747"/>
    </source>
</evidence>
<dbReference type="RefSeq" id="XP_013228950.1">
    <property type="nucleotide sequence ID" value="XM_013373496.1"/>
</dbReference>
<dbReference type="Proteomes" id="UP000030747">
    <property type="component" value="Unassembled WGS sequence"/>
</dbReference>
<dbReference type="AlphaFoldDB" id="U6KPA0"/>
<proteinExistence type="predicted"/>
<dbReference type="GeneID" id="25255113"/>
<protein>
    <submittedName>
        <fullName evidence="1">Uncharacterized protein</fullName>
    </submittedName>
</protein>
<dbReference type="VEuPathDB" id="ToxoDB:ETH2_0609000"/>
<organism evidence="1 2">
    <name type="scientific">Eimeria tenella</name>
    <name type="common">Coccidian parasite</name>
    <dbReference type="NCBI Taxonomy" id="5802"/>
    <lineage>
        <taxon>Eukaryota</taxon>
        <taxon>Sar</taxon>
        <taxon>Alveolata</taxon>
        <taxon>Apicomplexa</taxon>
        <taxon>Conoidasida</taxon>
        <taxon>Coccidia</taxon>
        <taxon>Eucoccidiorida</taxon>
        <taxon>Eimeriorina</taxon>
        <taxon>Eimeriidae</taxon>
        <taxon>Eimeria</taxon>
    </lineage>
</organism>
<dbReference type="EMBL" id="HG673812">
    <property type="protein sequence ID" value="CDJ38112.1"/>
    <property type="molecule type" value="Genomic_DNA"/>
</dbReference>
<dbReference type="OMA" id="PHDLCML"/>